<dbReference type="EMBL" id="CP094326">
    <property type="protein sequence ID" value="UNZ00055.1"/>
    <property type="molecule type" value="Genomic_DNA"/>
</dbReference>
<dbReference type="Proteomes" id="UP000829476">
    <property type="component" value="Chromosome"/>
</dbReference>
<organism evidence="3 4">
    <name type="scientific">Zhouia spongiae</name>
    <dbReference type="NCBI Taxonomy" id="2202721"/>
    <lineage>
        <taxon>Bacteria</taxon>
        <taxon>Pseudomonadati</taxon>
        <taxon>Bacteroidota</taxon>
        <taxon>Flavobacteriia</taxon>
        <taxon>Flavobacteriales</taxon>
        <taxon>Flavobacteriaceae</taxon>
        <taxon>Zhouia</taxon>
    </lineage>
</organism>
<feature type="domain" description="Peptidase S9 prolyl oligopeptidase catalytic" evidence="2">
    <location>
        <begin position="170"/>
        <end position="221"/>
    </location>
</feature>
<evidence type="ECO:0000259" key="2">
    <source>
        <dbReference type="Pfam" id="PF00326"/>
    </source>
</evidence>
<evidence type="ECO:0000313" key="4">
    <source>
        <dbReference type="Proteomes" id="UP000829476"/>
    </source>
</evidence>
<sequence length="301" mass="35212">MKVFALFILVISLYSDVHHDISKEQLLRVPYTSEIAHEEREFFLYLPKGYETNKEKEWPVILFLHGNGERGNGKDELEYSMIHGPLNEAWIQHRDLPFIIISPQLHMFNMGEVSYIKNRSRSSIPKRYEDSIPEKSKPFKPSWIMDPLPAKSFDSITETGLPDGWYRVESDLIHMLDYVQKNYRVRDKQIYLTGLSYGGFGTWYMASKHPDRFAAIAPVVGWGHPELMQPIASEQLPVWCFAGGRDRTVKPEYFYAGMNKLEESGHKDVRFTIHADMGHDTWKRVYGSEELYNWFLQHSKD</sequence>
<accession>A0ABY3YQM2</accession>
<dbReference type="Gene3D" id="3.40.50.1820">
    <property type="entry name" value="alpha/beta hydrolase"/>
    <property type="match status" value="1"/>
</dbReference>
<dbReference type="SUPFAM" id="SSF53474">
    <property type="entry name" value="alpha/beta-Hydrolases"/>
    <property type="match status" value="1"/>
</dbReference>
<dbReference type="Pfam" id="PF00326">
    <property type="entry name" value="Peptidase_S9"/>
    <property type="match status" value="1"/>
</dbReference>
<dbReference type="RefSeq" id="WP_242938422.1">
    <property type="nucleotide sequence ID" value="NZ_CP094326.1"/>
</dbReference>
<dbReference type="PANTHER" id="PTHR43037:SF1">
    <property type="entry name" value="BLL1128 PROTEIN"/>
    <property type="match status" value="1"/>
</dbReference>
<keyword evidence="1" id="KW-0732">Signal</keyword>
<evidence type="ECO:0000313" key="3">
    <source>
        <dbReference type="EMBL" id="UNZ00055.1"/>
    </source>
</evidence>
<dbReference type="InterPro" id="IPR001375">
    <property type="entry name" value="Peptidase_S9_cat"/>
</dbReference>
<evidence type="ECO:0000256" key="1">
    <source>
        <dbReference type="ARBA" id="ARBA00022729"/>
    </source>
</evidence>
<keyword evidence="3" id="KW-0378">Hydrolase</keyword>
<dbReference type="PANTHER" id="PTHR43037">
    <property type="entry name" value="UNNAMED PRODUCT-RELATED"/>
    <property type="match status" value="1"/>
</dbReference>
<name>A0ABY3YQM2_9FLAO</name>
<proteinExistence type="predicted"/>
<dbReference type="InterPro" id="IPR029058">
    <property type="entry name" value="AB_hydrolase_fold"/>
</dbReference>
<reference evidence="3 4" key="1">
    <citation type="journal article" date="2018" name="Int. J. Syst. Evol. Microbiol.">
        <title>Zhouia spongiae sp. nov., isolated from a marine sponge.</title>
        <authorList>
            <person name="Zhuang L."/>
            <person name="Lin B."/>
            <person name="Qin F."/>
            <person name="Luo L."/>
        </authorList>
    </citation>
    <scope>NUCLEOTIDE SEQUENCE [LARGE SCALE GENOMIC DNA]</scope>
    <source>
        <strain evidence="3 4">HN-Y44</strain>
    </source>
</reference>
<gene>
    <name evidence="3" type="ORF">MQE36_06830</name>
</gene>
<dbReference type="InterPro" id="IPR050955">
    <property type="entry name" value="Plant_Biomass_Hydrol_Est"/>
</dbReference>
<keyword evidence="4" id="KW-1185">Reference proteome</keyword>
<protein>
    <submittedName>
        <fullName evidence="3">Alpha/beta hydrolase-fold protein</fullName>
    </submittedName>
</protein>
<dbReference type="GO" id="GO:0016787">
    <property type="term" value="F:hydrolase activity"/>
    <property type="evidence" value="ECO:0007669"/>
    <property type="project" value="UniProtKB-KW"/>
</dbReference>